<dbReference type="InterPro" id="IPR036397">
    <property type="entry name" value="RNaseH_sf"/>
</dbReference>
<evidence type="ECO:0008006" key="2">
    <source>
        <dbReference type="Google" id="ProtNLM"/>
    </source>
</evidence>
<dbReference type="EMBL" id="GECZ01030192">
    <property type="protein sequence ID" value="JAS39577.1"/>
    <property type="molecule type" value="Transcribed_RNA"/>
</dbReference>
<sequence length="192" mass="22503">MGFVQDCYPENKHQSMEWHHTNSPSKPKKEKPLLQTRKVMATVFWDRKGLIHVDFMPRGETINSDAYCETLRRLRRAIQNKRRGMLSAKVFFIHDNARPHASARTRQELQRLKWEIFSHPPYSPDLAPSDFHLFPKLKEFLGGKQFGNDDELKEAVTTWLKSLAADEYNVGIEKLVPRYNKCLDNNGDYVEK</sequence>
<protein>
    <recommendedName>
        <fullName evidence="2">Mariner Mos1 transposase</fullName>
    </recommendedName>
</protein>
<dbReference type="GO" id="GO:0003676">
    <property type="term" value="F:nucleic acid binding"/>
    <property type="evidence" value="ECO:0007669"/>
    <property type="project" value="InterPro"/>
</dbReference>
<dbReference type="Gene3D" id="3.30.420.10">
    <property type="entry name" value="Ribonuclease H-like superfamily/Ribonuclease H"/>
    <property type="match status" value="1"/>
</dbReference>
<dbReference type="PANTHER" id="PTHR46060">
    <property type="entry name" value="MARINER MOS1 TRANSPOSASE-LIKE PROTEIN"/>
    <property type="match status" value="1"/>
</dbReference>
<dbReference type="PANTHER" id="PTHR46060:SF1">
    <property type="entry name" value="MARINER MOS1 TRANSPOSASE-LIKE PROTEIN"/>
    <property type="match status" value="1"/>
</dbReference>
<gene>
    <name evidence="1" type="ORF">g.40365</name>
</gene>
<name>A0A1B6ENT9_9HEMI</name>
<dbReference type="InterPro" id="IPR052709">
    <property type="entry name" value="Transposase-MT_Hybrid"/>
</dbReference>
<proteinExistence type="predicted"/>
<accession>A0A1B6ENT9</accession>
<dbReference type="AlphaFoldDB" id="A0A1B6ENT9"/>
<dbReference type="Pfam" id="PF01359">
    <property type="entry name" value="Transposase_1"/>
    <property type="match status" value="1"/>
</dbReference>
<organism evidence="1">
    <name type="scientific">Cuerna arida</name>
    <dbReference type="NCBI Taxonomy" id="1464854"/>
    <lineage>
        <taxon>Eukaryota</taxon>
        <taxon>Metazoa</taxon>
        <taxon>Ecdysozoa</taxon>
        <taxon>Arthropoda</taxon>
        <taxon>Hexapoda</taxon>
        <taxon>Insecta</taxon>
        <taxon>Pterygota</taxon>
        <taxon>Neoptera</taxon>
        <taxon>Paraneoptera</taxon>
        <taxon>Hemiptera</taxon>
        <taxon>Auchenorrhyncha</taxon>
        <taxon>Membracoidea</taxon>
        <taxon>Cicadellidae</taxon>
        <taxon>Cicadellinae</taxon>
        <taxon>Proconiini</taxon>
        <taxon>Cuerna</taxon>
    </lineage>
</organism>
<reference evidence="1" key="1">
    <citation type="submission" date="2015-11" db="EMBL/GenBank/DDBJ databases">
        <title>De novo transcriptome assembly of four potential Pierce s Disease insect vectors from Arizona vineyards.</title>
        <authorList>
            <person name="Tassone E.E."/>
        </authorList>
    </citation>
    <scope>NUCLEOTIDE SEQUENCE</scope>
</reference>
<dbReference type="InterPro" id="IPR001888">
    <property type="entry name" value="Transposase_1"/>
</dbReference>
<evidence type="ECO:0000313" key="1">
    <source>
        <dbReference type="EMBL" id="JAS39577.1"/>
    </source>
</evidence>